<dbReference type="SUPFAM" id="SSF103506">
    <property type="entry name" value="Mitochondrial carrier"/>
    <property type="match status" value="1"/>
</dbReference>
<accession>A0A0D3IQA9</accession>
<dbReference type="InterPro" id="IPR023395">
    <property type="entry name" value="MCP_dom_sf"/>
</dbReference>
<dbReference type="GO" id="GO:0005469">
    <property type="term" value="F:succinate:fumarate antiporter activity"/>
    <property type="evidence" value="ECO:0007669"/>
    <property type="project" value="TreeGrafter"/>
</dbReference>
<dbReference type="Gene3D" id="1.50.40.10">
    <property type="entry name" value="Mitochondrial carrier domain"/>
    <property type="match status" value="1"/>
</dbReference>
<proteinExistence type="inferred from homology"/>
<dbReference type="InterPro" id="IPR049563">
    <property type="entry name" value="TXTP-like"/>
</dbReference>
<organism evidence="11 12">
    <name type="scientific">Emiliania huxleyi (strain CCMP1516)</name>
    <dbReference type="NCBI Taxonomy" id="280463"/>
    <lineage>
        <taxon>Eukaryota</taxon>
        <taxon>Haptista</taxon>
        <taxon>Haptophyta</taxon>
        <taxon>Prymnesiophyceae</taxon>
        <taxon>Isochrysidales</taxon>
        <taxon>Noelaerhabdaceae</taxon>
        <taxon>Emiliania</taxon>
    </lineage>
</organism>
<dbReference type="Pfam" id="PF00153">
    <property type="entry name" value="Mito_carr"/>
    <property type="match status" value="3"/>
</dbReference>
<dbReference type="OMA" id="VRFLFFD"/>
<evidence type="ECO:0000256" key="3">
    <source>
        <dbReference type="ARBA" id="ARBA00022448"/>
    </source>
</evidence>
<name>A0A0D3IQA9_EMIH1</name>
<dbReference type="PaxDb" id="2903-EOD13444"/>
<evidence type="ECO:0000313" key="12">
    <source>
        <dbReference type="Proteomes" id="UP000013827"/>
    </source>
</evidence>
<dbReference type="Proteomes" id="UP000013827">
    <property type="component" value="Unassembled WGS sequence"/>
</dbReference>
<dbReference type="HOGENOM" id="CLU_015166_5_1_1"/>
<dbReference type="InterPro" id="IPR018108">
    <property type="entry name" value="MCP_transmembrane"/>
</dbReference>
<dbReference type="AlphaFoldDB" id="A0A0D3IQA9"/>
<dbReference type="STRING" id="2903.R1DXN2"/>
<dbReference type="PANTHER" id="PTHR45788">
    <property type="entry name" value="SUCCINATE/FUMARATE MITOCHONDRIAL TRANSPORTER-RELATED"/>
    <property type="match status" value="1"/>
</dbReference>
<evidence type="ECO:0000313" key="11">
    <source>
        <dbReference type="EnsemblProtists" id="EOD13444"/>
    </source>
</evidence>
<keyword evidence="3 10" id="KW-0813">Transport</keyword>
<keyword evidence="8 9" id="KW-0472">Membrane</keyword>
<dbReference type="PANTHER" id="PTHR45788:SF2">
    <property type="entry name" value="SUCCINATE_FUMARATE MITOCHONDRIAL TRANSPORTER"/>
    <property type="match status" value="1"/>
</dbReference>
<comment type="subcellular location">
    <subcellularLocation>
        <location evidence="1">Mitochondrion membrane</location>
        <topology evidence="1">Multi-pass membrane protein</topology>
    </subcellularLocation>
</comment>
<evidence type="ECO:0000256" key="10">
    <source>
        <dbReference type="RuleBase" id="RU000488"/>
    </source>
</evidence>
<evidence type="ECO:0000256" key="6">
    <source>
        <dbReference type="ARBA" id="ARBA00022989"/>
    </source>
</evidence>
<keyword evidence="4 9" id="KW-0812">Transmembrane</keyword>
<evidence type="ECO:0000256" key="1">
    <source>
        <dbReference type="ARBA" id="ARBA00004225"/>
    </source>
</evidence>
<reference evidence="12" key="1">
    <citation type="journal article" date="2013" name="Nature">
        <title>Pan genome of the phytoplankton Emiliania underpins its global distribution.</title>
        <authorList>
            <person name="Read B.A."/>
            <person name="Kegel J."/>
            <person name="Klute M.J."/>
            <person name="Kuo A."/>
            <person name="Lefebvre S.C."/>
            <person name="Maumus F."/>
            <person name="Mayer C."/>
            <person name="Miller J."/>
            <person name="Monier A."/>
            <person name="Salamov A."/>
            <person name="Young J."/>
            <person name="Aguilar M."/>
            <person name="Claverie J.M."/>
            <person name="Frickenhaus S."/>
            <person name="Gonzalez K."/>
            <person name="Herman E.K."/>
            <person name="Lin Y.C."/>
            <person name="Napier J."/>
            <person name="Ogata H."/>
            <person name="Sarno A.F."/>
            <person name="Shmutz J."/>
            <person name="Schroeder D."/>
            <person name="de Vargas C."/>
            <person name="Verret F."/>
            <person name="von Dassow P."/>
            <person name="Valentin K."/>
            <person name="Van de Peer Y."/>
            <person name="Wheeler G."/>
            <person name="Dacks J.B."/>
            <person name="Delwiche C.F."/>
            <person name="Dyhrman S.T."/>
            <person name="Glockner G."/>
            <person name="John U."/>
            <person name="Richards T."/>
            <person name="Worden A.Z."/>
            <person name="Zhang X."/>
            <person name="Grigoriev I.V."/>
            <person name="Allen A.E."/>
            <person name="Bidle K."/>
            <person name="Borodovsky M."/>
            <person name="Bowler C."/>
            <person name="Brownlee C."/>
            <person name="Cock J.M."/>
            <person name="Elias M."/>
            <person name="Gladyshev V.N."/>
            <person name="Groth M."/>
            <person name="Guda C."/>
            <person name="Hadaegh A."/>
            <person name="Iglesias-Rodriguez M.D."/>
            <person name="Jenkins J."/>
            <person name="Jones B.M."/>
            <person name="Lawson T."/>
            <person name="Leese F."/>
            <person name="Lindquist E."/>
            <person name="Lobanov A."/>
            <person name="Lomsadze A."/>
            <person name="Malik S.B."/>
            <person name="Marsh M.E."/>
            <person name="Mackinder L."/>
            <person name="Mock T."/>
            <person name="Mueller-Roeber B."/>
            <person name="Pagarete A."/>
            <person name="Parker M."/>
            <person name="Probert I."/>
            <person name="Quesneville H."/>
            <person name="Raines C."/>
            <person name="Rensing S.A."/>
            <person name="Riano-Pachon D.M."/>
            <person name="Richier S."/>
            <person name="Rokitta S."/>
            <person name="Shiraiwa Y."/>
            <person name="Soanes D.M."/>
            <person name="van der Giezen M."/>
            <person name="Wahlund T.M."/>
            <person name="Williams B."/>
            <person name="Wilson W."/>
            <person name="Wolfe G."/>
            <person name="Wurch L.L."/>
        </authorList>
    </citation>
    <scope>NUCLEOTIDE SEQUENCE</scope>
</reference>
<dbReference type="KEGG" id="ehx:EMIHUDRAFT_103758"/>
<feature type="repeat" description="Solcar" evidence="9">
    <location>
        <begin position="92"/>
        <end position="181"/>
    </location>
</feature>
<feature type="repeat" description="Solcar" evidence="9">
    <location>
        <begin position="184"/>
        <end position="270"/>
    </location>
</feature>
<comment type="similarity">
    <text evidence="2 10">Belongs to the mitochondrial carrier (TC 2.A.29) family.</text>
</comment>
<dbReference type="EnsemblProtists" id="EOD13444">
    <property type="protein sequence ID" value="EOD13444"/>
    <property type="gene ID" value="EMIHUDRAFT_103758"/>
</dbReference>
<evidence type="ECO:0000256" key="5">
    <source>
        <dbReference type="ARBA" id="ARBA00022737"/>
    </source>
</evidence>
<dbReference type="GO" id="GO:0031966">
    <property type="term" value="C:mitochondrial membrane"/>
    <property type="evidence" value="ECO:0007669"/>
    <property type="project" value="UniProtKB-SubCell"/>
</dbReference>
<dbReference type="GeneID" id="17259699"/>
<evidence type="ECO:0000256" key="7">
    <source>
        <dbReference type="ARBA" id="ARBA00023128"/>
    </source>
</evidence>
<reference evidence="11" key="2">
    <citation type="submission" date="2024-10" db="UniProtKB">
        <authorList>
            <consortium name="EnsemblProtists"/>
        </authorList>
    </citation>
    <scope>IDENTIFICATION</scope>
</reference>
<evidence type="ECO:0000256" key="8">
    <source>
        <dbReference type="ARBA" id="ARBA00023136"/>
    </source>
</evidence>
<keyword evidence="7" id="KW-0496">Mitochondrion</keyword>
<protein>
    <submittedName>
        <fullName evidence="11">Uncharacterized protein</fullName>
    </submittedName>
</protein>
<keyword evidence="12" id="KW-1185">Reference proteome</keyword>
<dbReference type="PROSITE" id="PS50920">
    <property type="entry name" value="SOLCAR"/>
    <property type="match status" value="3"/>
</dbReference>
<evidence type="ECO:0000256" key="4">
    <source>
        <dbReference type="ARBA" id="ARBA00022692"/>
    </source>
</evidence>
<evidence type="ECO:0000256" key="2">
    <source>
        <dbReference type="ARBA" id="ARBA00006375"/>
    </source>
</evidence>
<dbReference type="RefSeq" id="XP_005765873.1">
    <property type="nucleotide sequence ID" value="XM_005765816.1"/>
</dbReference>
<keyword evidence="6" id="KW-1133">Transmembrane helix</keyword>
<evidence type="ECO:0000256" key="9">
    <source>
        <dbReference type="PROSITE-ProRule" id="PRU00282"/>
    </source>
</evidence>
<sequence length="271" mass="28306">MPQLTNERNKTMVAGATAGVAEALATMPFEVTKNRIQMGHGPPAILLNARDTVAKKGVRGLYYGLQPQLLQVSAKSSLRFVAFETYQRMLPGSTFTCGMLAGLTEALVLVAPTERLKILRTAELRAGAHSAGASSSVFHAAGALVREQGVAGLWHGAAPTAARQMLANGLRFFFYDHFKAALKGVSGSAAIAGGMTGVVSVVLTNPVDVVKTRIQAAPAGGGLGAQVGTVREMIAAEGWVTLTRGMSARALKIGSGQAVIFGVFDCVKRRL</sequence>
<dbReference type="eggNOG" id="KOG0756">
    <property type="taxonomic scope" value="Eukaryota"/>
</dbReference>
<keyword evidence="5" id="KW-0677">Repeat</keyword>
<feature type="repeat" description="Solcar" evidence="9">
    <location>
        <begin position="6"/>
        <end position="89"/>
    </location>
</feature>